<feature type="chain" id="PRO_5045604380" description="DUF4177 domain-containing protein" evidence="1">
    <location>
        <begin position="21"/>
        <end position="151"/>
    </location>
</feature>
<keyword evidence="3" id="KW-1185">Reference proteome</keyword>
<proteinExistence type="predicted"/>
<name>A0ABT5VLT6_9BACT</name>
<reference evidence="2 3" key="1">
    <citation type="submission" date="2022-01" db="EMBL/GenBank/DDBJ databases">
        <title>Labilibaculum sp. nov, a marine bacterium isolated from Antarctica.</title>
        <authorList>
            <person name="Dai W."/>
        </authorList>
    </citation>
    <scope>NUCLEOTIDE SEQUENCE [LARGE SCALE GENOMIC DNA]</scope>
    <source>
        <strain evidence="2 3">DW002</strain>
    </source>
</reference>
<dbReference type="EMBL" id="JAKJSC010000001">
    <property type="protein sequence ID" value="MDE5416391.1"/>
    <property type="molecule type" value="Genomic_DNA"/>
</dbReference>
<feature type="signal peptide" evidence="1">
    <location>
        <begin position="1"/>
        <end position="20"/>
    </location>
</feature>
<evidence type="ECO:0000313" key="3">
    <source>
        <dbReference type="Proteomes" id="UP001528920"/>
    </source>
</evidence>
<dbReference type="Proteomes" id="UP001528920">
    <property type="component" value="Unassembled WGS sequence"/>
</dbReference>
<evidence type="ECO:0008006" key="4">
    <source>
        <dbReference type="Google" id="ProtNLM"/>
    </source>
</evidence>
<gene>
    <name evidence="2" type="ORF">L3049_00125</name>
</gene>
<evidence type="ECO:0000256" key="1">
    <source>
        <dbReference type="SAM" id="SignalP"/>
    </source>
</evidence>
<accession>A0ABT5VLT6</accession>
<organism evidence="2 3">
    <name type="scientific">Paralabilibaculum antarcticum</name>
    <dbReference type="NCBI Taxonomy" id="2912572"/>
    <lineage>
        <taxon>Bacteria</taxon>
        <taxon>Pseudomonadati</taxon>
        <taxon>Bacteroidota</taxon>
        <taxon>Bacteroidia</taxon>
        <taxon>Marinilabiliales</taxon>
        <taxon>Marinifilaceae</taxon>
        <taxon>Paralabilibaculum</taxon>
    </lineage>
</organism>
<dbReference type="RefSeq" id="WP_275107733.1">
    <property type="nucleotide sequence ID" value="NZ_JAKJSC010000001.1"/>
</dbReference>
<comment type="caution">
    <text evidence="2">The sequence shown here is derived from an EMBL/GenBank/DDBJ whole genome shotgun (WGS) entry which is preliminary data.</text>
</comment>
<sequence>MKKLLFIAFIALAFVFESNAQSVQYKVITSVESIVPMGLGRSRIVEEKSGIDAENFTTERTDGKKSKQKDVKRSDAKVSLFAETKLLNFYSIAGINFQNIASNDALISSKINTLVADGWELAFVTSAVESDSGKGDGKGIFITRYIFKKVN</sequence>
<protein>
    <recommendedName>
        <fullName evidence="4">DUF4177 domain-containing protein</fullName>
    </recommendedName>
</protein>
<keyword evidence="1" id="KW-0732">Signal</keyword>
<evidence type="ECO:0000313" key="2">
    <source>
        <dbReference type="EMBL" id="MDE5416391.1"/>
    </source>
</evidence>